<dbReference type="Proteomes" id="UP001551329">
    <property type="component" value="Unassembled WGS sequence"/>
</dbReference>
<reference evidence="2 3" key="1">
    <citation type="submission" date="2024-06" db="EMBL/GenBank/DDBJ databases">
        <title>The Natural Products Discovery Center: Release of the First 8490 Sequenced Strains for Exploring Actinobacteria Biosynthetic Diversity.</title>
        <authorList>
            <person name="Kalkreuter E."/>
            <person name="Kautsar S.A."/>
            <person name="Yang D."/>
            <person name="Bader C.D."/>
            <person name="Teijaro C.N."/>
            <person name="Fluegel L."/>
            <person name="Davis C.M."/>
            <person name="Simpson J.R."/>
            <person name="Lauterbach L."/>
            <person name="Steele A.D."/>
            <person name="Gui C."/>
            <person name="Meng S."/>
            <person name="Li G."/>
            <person name="Viehrig K."/>
            <person name="Ye F."/>
            <person name="Su P."/>
            <person name="Kiefer A.F."/>
            <person name="Nichols A."/>
            <person name="Cepeda A.J."/>
            <person name="Yan W."/>
            <person name="Fan B."/>
            <person name="Jiang Y."/>
            <person name="Adhikari A."/>
            <person name="Zheng C.-J."/>
            <person name="Schuster L."/>
            <person name="Cowan T.M."/>
            <person name="Smanski M.J."/>
            <person name="Chevrette M.G."/>
            <person name="De Carvalho L.P.S."/>
            <person name="Shen B."/>
        </authorList>
    </citation>
    <scope>NUCLEOTIDE SEQUENCE [LARGE SCALE GENOMIC DNA]</scope>
    <source>
        <strain evidence="2 3">NPDC045974</strain>
    </source>
</reference>
<evidence type="ECO:0000256" key="1">
    <source>
        <dbReference type="SAM" id="MobiDB-lite"/>
    </source>
</evidence>
<accession>A0ABV3CIT6</accession>
<sequence>MSADGDRPSVPRQRQQEDPHESELHHTYELGRDDLRFIPGQTTGRCPQGHTFEDCTCGGVA</sequence>
<name>A0ABV3CIT6_9ACTN</name>
<evidence type="ECO:0000313" key="3">
    <source>
        <dbReference type="Proteomes" id="UP001551329"/>
    </source>
</evidence>
<dbReference type="EMBL" id="JBEZAE010000029">
    <property type="protein sequence ID" value="MEU7074692.1"/>
    <property type="molecule type" value="Genomic_DNA"/>
</dbReference>
<feature type="region of interest" description="Disordered" evidence="1">
    <location>
        <begin position="1"/>
        <end position="32"/>
    </location>
</feature>
<evidence type="ECO:0000313" key="2">
    <source>
        <dbReference type="EMBL" id="MEU7074692.1"/>
    </source>
</evidence>
<protein>
    <submittedName>
        <fullName evidence="2">Uncharacterized protein</fullName>
    </submittedName>
</protein>
<proteinExistence type="predicted"/>
<gene>
    <name evidence="2" type="ORF">AB0A88_31830</name>
</gene>
<dbReference type="RefSeq" id="WP_358477274.1">
    <property type="nucleotide sequence ID" value="NZ_JBEZAE010000029.1"/>
</dbReference>
<comment type="caution">
    <text evidence="2">The sequence shown here is derived from an EMBL/GenBank/DDBJ whole genome shotgun (WGS) entry which is preliminary data.</text>
</comment>
<organism evidence="2 3">
    <name type="scientific">Streptomyces narbonensis</name>
    <dbReference type="NCBI Taxonomy" id="67333"/>
    <lineage>
        <taxon>Bacteria</taxon>
        <taxon>Bacillati</taxon>
        <taxon>Actinomycetota</taxon>
        <taxon>Actinomycetes</taxon>
        <taxon>Kitasatosporales</taxon>
        <taxon>Streptomycetaceae</taxon>
        <taxon>Streptomyces</taxon>
    </lineage>
</organism>
<keyword evidence="3" id="KW-1185">Reference proteome</keyword>